<protein>
    <submittedName>
        <fullName evidence="7">Carbohydrate kinase</fullName>
    </submittedName>
</protein>
<feature type="domain" description="Carbohydrate kinase FGGY N-terminal" evidence="5">
    <location>
        <begin position="1"/>
        <end position="226"/>
    </location>
</feature>
<evidence type="ECO:0000256" key="4">
    <source>
        <dbReference type="RuleBase" id="RU003733"/>
    </source>
</evidence>
<sequence length="495" mass="53322">MILVLDLGSSSTRAALYDDRAQAVPNAWVRAPVDFVVGEDGRCEDDPHAAFERVVAVLDALHAQTSSATPPITDIGISAYAASLVCLDAHGAPLTPIYTYADTRCAEDARRLRAQHDELAMLQRTGCRIRAHYLPAKLAWIARTQPEVFRATRWFASLSDYTRLRLFGHMQAGVSVASWSGLLNRHTGDWDEAWLDALGIAREQLPPIARDVERLEGLRPEWATRWPKFAEARGHPPLGDGAAANIGSGCVDASRIAVTIGSTAAMRVVRRCATSESYHLPPALWAYRVDHAHELIGGATTEGGNVFAWAQRALRLPDTSELEARLAALPPDAHGLTVLPTFAGERSPGYAEDIRATLHGLSLDSDSVEIARALMEAIAYRLAHIGDALRASGAASADAALVGSGGALRASPTWRQIIADVAGLPLHMASEPEATSRGVAVWVSCQVAGLDIQRQAADPLGNLATHQPVDAHHAIYRAAMARQEELYAKLVRSDR</sequence>
<dbReference type="InterPro" id="IPR050406">
    <property type="entry name" value="FGGY_Carb_Kinase"/>
</dbReference>
<evidence type="ECO:0000313" key="8">
    <source>
        <dbReference type="Proteomes" id="UP000230790"/>
    </source>
</evidence>
<evidence type="ECO:0000256" key="1">
    <source>
        <dbReference type="ARBA" id="ARBA00009156"/>
    </source>
</evidence>
<dbReference type="PANTHER" id="PTHR43095">
    <property type="entry name" value="SUGAR KINASE"/>
    <property type="match status" value="1"/>
</dbReference>
<name>A0A2M8QB63_9CHLR</name>
<dbReference type="InterPro" id="IPR000577">
    <property type="entry name" value="Carb_kinase_FGGY"/>
</dbReference>
<dbReference type="EMBL" id="PGTN01000072">
    <property type="protein sequence ID" value="PJF47038.1"/>
    <property type="molecule type" value="Genomic_DNA"/>
</dbReference>
<dbReference type="AlphaFoldDB" id="A0A2M8QB63"/>
<accession>A0A2M8QB63</accession>
<proteinExistence type="inferred from homology"/>
<dbReference type="Pfam" id="PF02782">
    <property type="entry name" value="FGGY_C"/>
    <property type="match status" value="1"/>
</dbReference>
<dbReference type="GO" id="GO:0016301">
    <property type="term" value="F:kinase activity"/>
    <property type="evidence" value="ECO:0007669"/>
    <property type="project" value="UniProtKB-KW"/>
</dbReference>
<reference evidence="7 8" key="1">
    <citation type="submission" date="2017-11" db="EMBL/GenBank/DDBJ databases">
        <title>Evolution of Phototrophy in the Chloroflexi Phylum Driven by Horizontal Gene Transfer.</title>
        <authorList>
            <person name="Ward L.M."/>
            <person name="Hemp J."/>
            <person name="Shih P.M."/>
            <person name="Mcglynn S.E."/>
            <person name="Fischer W."/>
        </authorList>
    </citation>
    <scope>NUCLEOTIDE SEQUENCE [LARGE SCALE GENOMIC DNA]</scope>
    <source>
        <strain evidence="7">JP3_7</strain>
    </source>
</reference>
<comment type="caution">
    <text evidence="7">The sequence shown here is derived from an EMBL/GenBank/DDBJ whole genome shotgun (WGS) entry which is preliminary data.</text>
</comment>
<gene>
    <name evidence="7" type="ORF">CUN48_10700</name>
</gene>
<dbReference type="Gene3D" id="3.30.420.40">
    <property type="match status" value="2"/>
</dbReference>
<evidence type="ECO:0000259" key="5">
    <source>
        <dbReference type="Pfam" id="PF00370"/>
    </source>
</evidence>
<organism evidence="7 8">
    <name type="scientific">Candidatus Thermofonsia Clade 3 bacterium</name>
    <dbReference type="NCBI Taxonomy" id="2364212"/>
    <lineage>
        <taxon>Bacteria</taxon>
        <taxon>Bacillati</taxon>
        <taxon>Chloroflexota</taxon>
        <taxon>Candidatus Thermofontia</taxon>
        <taxon>Candidatus Thermofonsia Clade 3</taxon>
    </lineage>
</organism>
<dbReference type="PROSITE" id="PS00445">
    <property type="entry name" value="FGGY_KINASES_2"/>
    <property type="match status" value="1"/>
</dbReference>
<dbReference type="GO" id="GO:0005975">
    <property type="term" value="P:carbohydrate metabolic process"/>
    <property type="evidence" value="ECO:0007669"/>
    <property type="project" value="InterPro"/>
</dbReference>
<dbReference type="CDD" id="cd07770">
    <property type="entry name" value="ASKHA_NBD_FGGY_GntK"/>
    <property type="match status" value="1"/>
</dbReference>
<feature type="domain" description="Carbohydrate kinase FGGY C-terminal" evidence="6">
    <location>
        <begin position="298"/>
        <end position="441"/>
    </location>
</feature>
<dbReference type="PIRSF" id="PIRSF000538">
    <property type="entry name" value="GlpK"/>
    <property type="match status" value="1"/>
</dbReference>
<dbReference type="InterPro" id="IPR043129">
    <property type="entry name" value="ATPase_NBD"/>
</dbReference>
<dbReference type="InterPro" id="IPR018483">
    <property type="entry name" value="Carb_kinase_FGGY_CS"/>
</dbReference>
<dbReference type="InterPro" id="IPR018484">
    <property type="entry name" value="FGGY_N"/>
</dbReference>
<dbReference type="InterPro" id="IPR018485">
    <property type="entry name" value="FGGY_C"/>
</dbReference>
<keyword evidence="2 4" id="KW-0808">Transferase</keyword>
<dbReference type="Pfam" id="PF00370">
    <property type="entry name" value="FGGY_N"/>
    <property type="match status" value="1"/>
</dbReference>
<evidence type="ECO:0000313" key="7">
    <source>
        <dbReference type="EMBL" id="PJF47038.1"/>
    </source>
</evidence>
<evidence type="ECO:0000256" key="3">
    <source>
        <dbReference type="ARBA" id="ARBA00022777"/>
    </source>
</evidence>
<evidence type="ECO:0000259" key="6">
    <source>
        <dbReference type="Pfam" id="PF02782"/>
    </source>
</evidence>
<dbReference type="SUPFAM" id="SSF53067">
    <property type="entry name" value="Actin-like ATPase domain"/>
    <property type="match status" value="2"/>
</dbReference>
<dbReference type="PANTHER" id="PTHR43095:SF2">
    <property type="entry name" value="GLUCONOKINASE"/>
    <property type="match status" value="1"/>
</dbReference>
<keyword evidence="3 4" id="KW-0418">Kinase</keyword>
<evidence type="ECO:0000256" key="2">
    <source>
        <dbReference type="ARBA" id="ARBA00022679"/>
    </source>
</evidence>
<comment type="similarity">
    <text evidence="1 4">Belongs to the FGGY kinase family.</text>
</comment>
<dbReference type="Proteomes" id="UP000230790">
    <property type="component" value="Unassembled WGS sequence"/>
</dbReference>
<dbReference type="GO" id="GO:0016773">
    <property type="term" value="F:phosphotransferase activity, alcohol group as acceptor"/>
    <property type="evidence" value="ECO:0007669"/>
    <property type="project" value="InterPro"/>
</dbReference>